<dbReference type="EC" id="2.7.13.3" evidence="3"/>
<evidence type="ECO:0000256" key="4">
    <source>
        <dbReference type="ARBA" id="ARBA00022475"/>
    </source>
</evidence>
<evidence type="ECO:0000256" key="5">
    <source>
        <dbReference type="ARBA" id="ARBA00022679"/>
    </source>
</evidence>
<evidence type="ECO:0000313" key="13">
    <source>
        <dbReference type="Proteomes" id="UP000252797"/>
    </source>
</evidence>
<evidence type="ECO:0000256" key="3">
    <source>
        <dbReference type="ARBA" id="ARBA00012438"/>
    </source>
</evidence>
<dbReference type="Pfam" id="PF00512">
    <property type="entry name" value="HisKA"/>
    <property type="match status" value="1"/>
</dbReference>
<evidence type="ECO:0000313" key="12">
    <source>
        <dbReference type="EMBL" id="RCA11498.1"/>
    </source>
</evidence>
<comment type="catalytic activity">
    <reaction evidence="1">
        <text>ATP + protein L-histidine = ADP + protein N-phospho-L-histidine.</text>
        <dbReference type="EC" id="2.7.13.3"/>
    </reaction>
</comment>
<evidence type="ECO:0000256" key="8">
    <source>
        <dbReference type="ARBA" id="ARBA00022989"/>
    </source>
</evidence>
<evidence type="ECO:0000256" key="10">
    <source>
        <dbReference type="ARBA" id="ARBA00023136"/>
    </source>
</evidence>
<reference evidence="12 13" key="1">
    <citation type="submission" date="2015-06" db="EMBL/GenBank/DDBJ databases">
        <title>The Genome Sequence of Enterococcus durans 4EA1.</title>
        <authorList>
            <consortium name="The Broad Institute Genomics Platform"/>
            <consortium name="The Broad Institute Genome Sequencing Center for Infectious Disease"/>
            <person name="Earl A.M."/>
            <person name="Van Tyne D."/>
            <person name="Lebreton F."/>
            <person name="Saavedra J.T."/>
            <person name="Gilmore M.S."/>
            <person name="Manson Mcguire A."/>
            <person name="Clock S."/>
            <person name="Crupain M."/>
            <person name="Rangan U."/>
            <person name="Young S."/>
            <person name="Abouelleil A."/>
            <person name="Cao P."/>
            <person name="Chapman S.B."/>
            <person name="Griggs A."/>
            <person name="Priest M."/>
            <person name="Shea T."/>
            <person name="Wortman J."/>
            <person name="Nusbaum C."/>
            <person name="Birren B."/>
        </authorList>
    </citation>
    <scope>NUCLEOTIDE SEQUENCE [LARGE SCALE GENOMIC DNA]</scope>
    <source>
        <strain evidence="12 13">4EA1</strain>
    </source>
</reference>
<keyword evidence="5" id="KW-0808">Transferase</keyword>
<dbReference type="Proteomes" id="UP000252797">
    <property type="component" value="Unassembled WGS sequence"/>
</dbReference>
<dbReference type="InterPro" id="IPR036890">
    <property type="entry name" value="HATPase_C_sf"/>
</dbReference>
<dbReference type="InterPro" id="IPR003594">
    <property type="entry name" value="HATPase_dom"/>
</dbReference>
<dbReference type="InterPro" id="IPR003661">
    <property type="entry name" value="HisK_dim/P_dom"/>
</dbReference>
<keyword evidence="9" id="KW-0902">Two-component regulatory system</keyword>
<dbReference type="InterPro" id="IPR036097">
    <property type="entry name" value="HisK_dim/P_sf"/>
</dbReference>
<dbReference type="Gene3D" id="1.10.287.130">
    <property type="match status" value="1"/>
</dbReference>
<dbReference type="EMBL" id="LEPB01000004">
    <property type="protein sequence ID" value="RCA11498.1"/>
    <property type="molecule type" value="Genomic_DNA"/>
</dbReference>
<dbReference type="STRING" id="53345.LIU_11725"/>
<organism evidence="12 13">
    <name type="scientific">Enterococcus durans</name>
    <dbReference type="NCBI Taxonomy" id="53345"/>
    <lineage>
        <taxon>Bacteria</taxon>
        <taxon>Bacillati</taxon>
        <taxon>Bacillota</taxon>
        <taxon>Bacilli</taxon>
        <taxon>Lactobacillales</taxon>
        <taxon>Enterococcaceae</taxon>
        <taxon>Enterococcus</taxon>
    </lineage>
</organism>
<gene>
    <name evidence="12" type="ORF">EA71_02257</name>
</gene>
<proteinExistence type="predicted"/>
<dbReference type="SMART" id="SM00387">
    <property type="entry name" value="HATPase_c"/>
    <property type="match status" value="1"/>
</dbReference>
<comment type="caution">
    <text evidence="12">The sequence shown here is derived from an EMBL/GenBank/DDBJ whole genome shotgun (WGS) entry which is preliminary data.</text>
</comment>
<dbReference type="PANTHER" id="PTHR45453">
    <property type="entry name" value="PHOSPHATE REGULON SENSOR PROTEIN PHOR"/>
    <property type="match status" value="1"/>
</dbReference>
<dbReference type="GO" id="GO:0004721">
    <property type="term" value="F:phosphoprotein phosphatase activity"/>
    <property type="evidence" value="ECO:0007669"/>
    <property type="project" value="TreeGrafter"/>
</dbReference>
<dbReference type="GO" id="GO:0000155">
    <property type="term" value="F:phosphorelay sensor kinase activity"/>
    <property type="evidence" value="ECO:0007669"/>
    <property type="project" value="InterPro"/>
</dbReference>
<evidence type="ECO:0000256" key="9">
    <source>
        <dbReference type="ARBA" id="ARBA00023012"/>
    </source>
</evidence>
<evidence type="ECO:0000259" key="11">
    <source>
        <dbReference type="PROSITE" id="PS50109"/>
    </source>
</evidence>
<dbReference type="SUPFAM" id="SSF47384">
    <property type="entry name" value="Homodimeric domain of signal transducing histidine kinase"/>
    <property type="match status" value="1"/>
</dbReference>
<dbReference type="RefSeq" id="WP_113846142.1">
    <property type="nucleotide sequence ID" value="NZ_LEPB01000004.1"/>
</dbReference>
<keyword evidence="4" id="KW-1003">Cell membrane</keyword>
<keyword evidence="8" id="KW-1133">Transmembrane helix</keyword>
<protein>
    <recommendedName>
        <fullName evidence="3">histidine kinase</fullName>
        <ecNumber evidence="3">2.7.13.3</ecNumber>
    </recommendedName>
</protein>
<sequence>MIYYTVFITFLCLLVGSLYVRQVLGIKNSAQEIQEKRKNHSNVVLTTKTYSRALNQMIQEINDLFSELQMLQITSQQEKATLDLAIHNITHDIRTPLTIANGYLYQLKHTNLAADATQTLDKIEKNLKTVANRLEVLLEYQDLLENNVKPDLVALNFSQFFKEQLLTYYDSLTQYQFKVTLEIEEDLWIENDLELLERILQNLFSNTLKHGQDDLTIRLHREGKFMQLILRNKTQQPIINLARLTTRFYSENLADSEDSSGLGLFIVQELVTLSQGYLELSAEKEDFQVMLSWPLVQVENTKKNVVQN</sequence>
<dbReference type="InterPro" id="IPR050351">
    <property type="entry name" value="BphY/WalK/GraS-like"/>
</dbReference>
<dbReference type="InterPro" id="IPR005467">
    <property type="entry name" value="His_kinase_dom"/>
</dbReference>
<dbReference type="GO" id="GO:0005886">
    <property type="term" value="C:plasma membrane"/>
    <property type="evidence" value="ECO:0007669"/>
    <property type="project" value="UniProtKB-SubCell"/>
</dbReference>
<dbReference type="CDD" id="cd00075">
    <property type="entry name" value="HATPase"/>
    <property type="match status" value="1"/>
</dbReference>
<evidence type="ECO:0000256" key="1">
    <source>
        <dbReference type="ARBA" id="ARBA00000085"/>
    </source>
</evidence>
<dbReference type="Pfam" id="PF02518">
    <property type="entry name" value="HATPase_c"/>
    <property type="match status" value="1"/>
</dbReference>
<evidence type="ECO:0000256" key="6">
    <source>
        <dbReference type="ARBA" id="ARBA00022692"/>
    </source>
</evidence>
<evidence type="ECO:0000256" key="2">
    <source>
        <dbReference type="ARBA" id="ARBA00004651"/>
    </source>
</evidence>
<keyword evidence="7" id="KW-0418">Kinase</keyword>
<evidence type="ECO:0000256" key="7">
    <source>
        <dbReference type="ARBA" id="ARBA00022777"/>
    </source>
</evidence>
<comment type="subcellular location">
    <subcellularLocation>
        <location evidence="2">Cell membrane</location>
        <topology evidence="2">Multi-pass membrane protein</topology>
    </subcellularLocation>
</comment>
<accession>A0A367CGA8</accession>
<dbReference type="GO" id="GO:0016036">
    <property type="term" value="P:cellular response to phosphate starvation"/>
    <property type="evidence" value="ECO:0007669"/>
    <property type="project" value="TreeGrafter"/>
</dbReference>
<dbReference type="PANTHER" id="PTHR45453:SF2">
    <property type="entry name" value="HISTIDINE KINASE"/>
    <property type="match status" value="1"/>
</dbReference>
<dbReference type="Gene3D" id="3.30.565.10">
    <property type="entry name" value="Histidine kinase-like ATPase, C-terminal domain"/>
    <property type="match status" value="1"/>
</dbReference>
<name>A0A367CGA8_9ENTE</name>
<dbReference type="AlphaFoldDB" id="A0A367CGA8"/>
<keyword evidence="10" id="KW-0472">Membrane</keyword>
<keyword evidence="6" id="KW-0812">Transmembrane</keyword>
<feature type="domain" description="Histidine kinase" evidence="11">
    <location>
        <begin position="88"/>
        <end position="297"/>
    </location>
</feature>
<dbReference type="SUPFAM" id="SSF55874">
    <property type="entry name" value="ATPase domain of HSP90 chaperone/DNA topoisomerase II/histidine kinase"/>
    <property type="match status" value="1"/>
</dbReference>
<dbReference type="PROSITE" id="PS50109">
    <property type="entry name" value="HIS_KIN"/>
    <property type="match status" value="1"/>
</dbReference>
<dbReference type="CDD" id="cd00082">
    <property type="entry name" value="HisKA"/>
    <property type="match status" value="1"/>
</dbReference>